<evidence type="ECO:0000313" key="3">
    <source>
        <dbReference type="WBParaSite" id="nRc.2.0.1.t07496-RA"/>
    </source>
</evidence>
<keyword evidence="1" id="KW-0472">Membrane</keyword>
<sequence>MKISLRDAFFRILIRPFFFFLAKTPAAGAFVVPKSIDGVVPAVAAALVAAAVACGVTLDTGALPPTVVCAAPVNCCVAPGDENPPSVVACGVNGIGPGIFAPPPLPP</sequence>
<evidence type="ECO:0000256" key="1">
    <source>
        <dbReference type="SAM" id="Phobius"/>
    </source>
</evidence>
<organism evidence="2 3">
    <name type="scientific">Romanomermis culicivorax</name>
    <name type="common">Nematode worm</name>
    <dbReference type="NCBI Taxonomy" id="13658"/>
    <lineage>
        <taxon>Eukaryota</taxon>
        <taxon>Metazoa</taxon>
        <taxon>Ecdysozoa</taxon>
        <taxon>Nematoda</taxon>
        <taxon>Enoplea</taxon>
        <taxon>Dorylaimia</taxon>
        <taxon>Mermithida</taxon>
        <taxon>Mermithoidea</taxon>
        <taxon>Mermithidae</taxon>
        <taxon>Romanomermis</taxon>
    </lineage>
</organism>
<name>A0A915I066_ROMCU</name>
<evidence type="ECO:0000313" key="2">
    <source>
        <dbReference type="Proteomes" id="UP000887565"/>
    </source>
</evidence>
<proteinExistence type="predicted"/>
<keyword evidence="1" id="KW-0812">Transmembrane</keyword>
<protein>
    <submittedName>
        <fullName evidence="3">Secreted protein</fullName>
    </submittedName>
</protein>
<accession>A0A915I066</accession>
<dbReference type="AlphaFoldDB" id="A0A915I066"/>
<dbReference type="WBParaSite" id="nRc.2.0.1.t07496-RA">
    <property type="protein sequence ID" value="nRc.2.0.1.t07496-RA"/>
    <property type="gene ID" value="nRc.2.0.1.g07496"/>
</dbReference>
<reference evidence="3" key="1">
    <citation type="submission" date="2022-11" db="UniProtKB">
        <authorList>
            <consortium name="WormBaseParasite"/>
        </authorList>
    </citation>
    <scope>IDENTIFICATION</scope>
</reference>
<keyword evidence="2" id="KW-1185">Reference proteome</keyword>
<feature type="transmembrane region" description="Helical" evidence="1">
    <location>
        <begin position="38"/>
        <end position="58"/>
    </location>
</feature>
<keyword evidence="1" id="KW-1133">Transmembrane helix</keyword>
<dbReference type="Proteomes" id="UP000887565">
    <property type="component" value="Unplaced"/>
</dbReference>
<feature type="transmembrane region" description="Helical" evidence="1">
    <location>
        <begin position="12"/>
        <end position="32"/>
    </location>
</feature>